<feature type="domain" description="HAMP" evidence="14">
    <location>
        <begin position="180"/>
        <end position="231"/>
    </location>
</feature>
<dbReference type="SUPFAM" id="SSF47384">
    <property type="entry name" value="Homodimeric domain of signal transducing histidine kinase"/>
    <property type="match status" value="1"/>
</dbReference>
<evidence type="ECO:0000256" key="3">
    <source>
        <dbReference type="ARBA" id="ARBA00012438"/>
    </source>
</evidence>
<evidence type="ECO:0000256" key="12">
    <source>
        <dbReference type="SAM" id="Phobius"/>
    </source>
</evidence>
<evidence type="ECO:0000256" key="9">
    <source>
        <dbReference type="ARBA" id="ARBA00023012"/>
    </source>
</evidence>
<dbReference type="PROSITE" id="PS50885">
    <property type="entry name" value="HAMP"/>
    <property type="match status" value="1"/>
</dbReference>
<comment type="catalytic activity">
    <reaction evidence="1">
        <text>ATP + protein L-histidine = ADP + protein N-phospho-L-histidine.</text>
        <dbReference type="EC" id="2.7.13.3"/>
    </reaction>
</comment>
<evidence type="ECO:0000256" key="1">
    <source>
        <dbReference type="ARBA" id="ARBA00000085"/>
    </source>
</evidence>
<dbReference type="EC" id="2.7.13.3" evidence="3"/>
<proteinExistence type="predicted"/>
<keyword evidence="9" id="KW-0902">Two-component regulatory system</keyword>
<keyword evidence="6 12" id="KW-0812">Transmembrane</keyword>
<evidence type="ECO:0000256" key="11">
    <source>
        <dbReference type="SAM" id="Coils"/>
    </source>
</evidence>
<evidence type="ECO:0000256" key="8">
    <source>
        <dbReference type="ARBA" id="ARBA00022989"/>
    </source>
</evidence>
<keyword evidence="11" id="KW-0175">Coiled coil</keyword>
<dbReference type="Pfam" id="PF02518">
    <property type="entry name" value="HATPase_c"/>
    <property type="match status" value="1"/>
</dbReference>
<dbReference type="InterPro" id="IPR050428">
    <property type="entry name" value="TCS_sensor_his_kinase"/>
</dbReference>
<sequence length="437" mass="49100">MLRIDQRSLRVRLLTRLGLVALVCVGVTWLLHGVLLGSLAREFLGDRLRQEAHYTIDRLQQSDGLSAQWLEPGELTSDVFHHLYVLRIGEEVFASSQKWLASLTPLLKTPEAGVFEVHSQGRHLLVYRETLTLEGRPGVLLIGEDFAQVEAGLHTLHWWVGGIAGLVLLLLILLNLVAVNRSLRPLSRLRHQLAELQAGQRERLDLDAPSELDDLLAQLNHFLEEVQRRLQRSRDAVANLSHTLQTPLAAVTQVLRGRRPIDDQRRQRMLERLEFMQAQLVSELRRARFAGPTGGQYSDVLQEAQTLRELVQTLYPDKRFTLTSSLNEGARIGVERQDFNEMLGIVLDNAGKWARSQVNCHISDDSGLVVDVSDDGPGVDEEVLPLLGQRGRRLDESTPGHGLGLAILKQVVEQYRGTIIFSRAAEGGLRVQIRLPR</sequence>
<name>A0ABV7M2V2_9GAMM</name>
<dbReference type="Gene3D" id="3.30.565.10">
    <property type="entry name" value="Histidine kinase-like ATPase, C-terminal domain"/>
    <property type="match status" value="1"/>
</dbReference>
<dbReference type="EMBL" id="JBHRUH010000019">
    <property type="protein sequence ID" value="MFC3292850.1"/>
    <property type="molecule type" value="Genomic_DNA"/>
</dbReference>
<keyword evidence="4" id="KW-0597">Phosphoprotein</keyword>
<keyword evidence="5 15" id="KW-0808">Transferase</keyword>
<evidence type="ECO:0000256" key="5">
    <source>
        <dbReference type="ARBA" id="ARBA00022679"/>
    </source>
</evidence>
<reference evidence="16" key="1">
    <citation type="journal article" date="2019" name="Int. J. Syst. Evol. Microbiol.">
        <title>The Global Catalogue of Microorganisms (GCM) 10K type strain sequencing project: providing services to taxonomists for standard genome sequencing and annotation.</title>
        <authorList>
            <consortium name="The Broad Institute Genomics Platform"/>
            <consortium name="The Broad Institute Genome Sequencing Center for Infectious Disease"/>
            <person name="Wu L."/>
            <person name="Ma J."/>
        </authorList>
    </citation>
    <scope>NUCLEOTIDE SEQUENCE [LARGE SCALE GENOMIC DNA]</scope>
    <source>
        <strain evidence="16">KCTC 12847</strain>
    </source>
</reference>
<dbReference type="InterPro" id="IPR036890">
    <property type="entry name" value="HATPase_C_sf"/>
</dbReference>
<dbReference type="InterPro" id="IPR005467">
    <property type="entry name" value="His_kinase_dom"/>
</dbReference>
<dbReference type="InterPro" id="IPR003660">
    <property type="entry name" value="HAMP_dom"/>
</dbReference>
<dbReference type="PRINTS" id="PR00344">
    <property type="entry name" value="BCTRLSENSOR"/>
</dbReference>
<dbReference type="InterPro" id="IPR004358">
    <property type="entry name" value="Sig_transdc_His_kin-like_C"/>
</dbReference>
<accession>A0ABV7M2V2</accession>
<feature type="transmembrane region" description="Helical" evidence="12">
    <location>
        <begin position="20"/>
        <end position="40"/>
    </location>
</feature>
<dbReference type="SUPFAM" id="SSF55874">
    <property type="entry name" value="ATPase domain of HSP90 chaperone/DNA topoisomerase II/histidine kinase"/>
    <property type="match status" value="1"/>
</dbReference>
<dbReference type="GO" id="GO:0004673">
    <property type="term" value="F:protein histidine kinase activity"/>
    <property type="evidence" value="ECO:0007669"/>
    <property type="project" value="UniProtKB-EC"/>
</dbReference>
<dbReference type="Gene3D" id="6.10.340.10">
    <property type="match status" value="1"/>
</dbReference>
<evidence type="ECO:0000256" key="2">
    <source>
        <dbReference type="ARBA" id="ARBA00004370"/>
    </source>
</evidence>
<evidence type="ECO:0000313" key="16">
    <source>
        <dbReference type="Proteomes" id="UP001595640"/>
    </source>
</evidence>
<comment type="subcellular location">
    <subcellularLocation>
        <location evidence="2">Membrane</location>
    </subcellularLocation>
</comment>
<dbReference type="SMART" id="SM00387">
    <property type="entry name" value="HATPase_c"/>
    <property type="match status" value="1"/>
</dbReference>
<evidence type="ECO:0000256" key="7">
    <source>
        <dbReference type="ARBA" id="ARBA00022777"/>
    </source>
</evidence>
<dbReference type="PANTHER" id="PTHR45436">
    <property type="entry name" value="SENSOR HISTIDINE KINASE YKOH"/>
    <property type="match status" value="1"/>
</dbReference>
<evidence type="ECO:0000256" key="6">
    <source>
        <dbReference type="ARBA" id="ARBA00022692"/>
    </source>
</evidence>
<evidence type="ECO:0000259" key="14">
    <source>
        <dbReference type="PROSITE" id="PS50885"/>
    </source>
</evidence>
<keyword evidence="8 12" id="KW-1133">Transmembrane helix</keyword>
<feature type="domain" description="Histidine kinase" evidence="13">
    <location>
        <begin position="239"/>
        <end position="437"/>
    </location>
</feature>
<evidence type="ECO:0000256" key="4">
    <source>
        <dbReference type="ARBA" id="ARBA00022553"/>
    </source>
</evidence>
<keyword evidence="16" id="KW-1185">Reference proteome</keyword>
<dbReference type="PANTHER" id="PTHR45436:SF5">
    <property type="entry name" value="SENSOR HISTIDINE KINASE TRCS"/>
    <property type="match status" value="1"/>
</dbReference>
<organism evidence="15 16">
    <name type="scientific">Modicisalibacter luteus</name>
    <dbReference type="NCBI Taxonomy" id="453962"/>
    <lineage>
        <taxon>Bacteria</taxon>
        <taxon>Pseudomonadati</taxon>
        <taxon>Pseudomonadota</taxon>
        <taxon>Gammaproteobacteria</taxon>
        <taxon>Oceanospirillales</taxon>
        <taxon>Halomonadaceae</taxon>
        <taxon>Modicisalibacter</taxon>
    </lineage>
</organism>
<evidence type="ECO:0000259" key="13">
    <source>
        <dbReference type="PROSITE" id="PS50109"/>
    </source>
</evidence>
<dbReference type="PROSITE" id="PS50109">
    <property type="entry name" value="HIS_KIN"/>
    <property type="match status" value="1"/>
</dbReference>
<feature type="transmembrane region" description="Helical" evidence="12">
    <location>
        <begin position="156"/>
        <end position="179"/>
    </location>
</feature>
<evidence type="ECO:0000313" key="15">
    <source>
        <dbReference type="EMBL" id="MFC3292850.1"/>
    </source>
</evidence>
<dbReference type="InterPro" id="IPR036097">
    <property type="entry name" value="HisK_dim/P_sf"/>
</dbReference>
<protein>
    <recommendedName>
        <fullName evidence="3">histidine kinase</fullName>
        <ecNumber evidence="3">2.7.13.3</ecNumber>
    </recommendedName>
</protein>
<dbReference type="Pfam" id="PF00672">
    <property type="entry name" value="HAMP"/>
    <property type="match status" value="1"/>
</dbReference>
<comment type="caution">
    <text evidence="15">The sequence shown here is derived from an EMBL/GenBank/DDBJ whole genome shotgun (WGS) entry which is preliminary data.</text>
</comment>
<gene>
    <name evidence="15" type="ORF">ACFOEI_12330</name>
</gene>
<dbReference type="RefSeq" id="WP_229804317.1">
    <property type="nucleotide sequence ID" value="NZ_BMXD01000010.1"/>
</dbReference>
<dbReference type="InterPro" id="IPR003594">
    <property type="entry name" value="HATPase_dom"/>
</dbReference>
<keyword evidence="7 15" id="KW-0418">Kinase</keyword>
<evidence type="ECO:0000256" key="10">
    <source>
        <dbReference type="ARBA" id="ARBA00023136"/>
    </source>
</evidence>
<dbReference type="Proteomes" id="UP001595640">
    <property type="component" value="Unassembled WGS sequence"/>
</dbReference>
<feature type="coiled-coil region" evidence="11">
    <location>
        <begin position="216"/>
        <end position="243"/>
    </location>
</feature>
<keyword evidence="10 12" id="KW-0472">Membrane</keyword>